<reference evidence="1" key="2">
    <citation type="journal article" date="2015" name="Fish Shellfish Immunol.">
        <title>Early steps in the European eel (Anguilla anguilla)-Vibrio vulnificus interaction in the gills: Role of the RtxA13 toxin.</title>
        <authorList>
            <person name="Callol A."/>
            <person name="Pajuelo D."/>
            <person name="Ebbesson L."/>
            <person name="Teles M."/>
            <person name="MacKenzie S."/>
            <person name="Amaro C."/>
        </authorList>
    </citation>
    <scope>NUCLEOTIDE SEQUENCE</scope>
</reference>
<reference evidence="1" key="1">
    <citation type="submission" date="2014-11" db="EMBL/GenBank/DDBJ databases">
        <authorList>
            <person name="Amaro Gonzalez C."/>
        </authorList>
    </citation>
    <scope>NUCLEOTIDE SEQUENCE</scope>
</reference>
<sequence>MCNICSLACCFIRRDSHLSVRYLLSNAMEA</sequence>
<proteinExistence type="predicted"/>
<protein>
    <submittedName>
        <fullName evidence="1">Uncharacterized protein</fullName>
    </submittedName>
</protein>
<dbReference type="EMBL" id="GBXM01085929">
    <property type="protein sequence ID" value="JAH22648.1"/>
    <property type="molecule type" value="Transcribed_RNA"/>
</dbReference>
<accession>A0A0E9R2S0</accession>
<evidence type="ECO:0000313" key="1">
    <source>
        <dbReference type="EMBL" id="JAH22648.1"/>
    </source>
</evidence>
<name>A0A0E9R2S0_ANGAN</name>
<dbReference type="AlphaFoldDB" id="A0A0E9R2S0"/>
<organism evidence="1">
    <name type="scientific">Anguilla anguilla</name>
    <name type="common">European freshwater eel</name>
    <name type="synonym">Muraena anguilla</name>
    <dbReference type="NCBI Taxonomy" id="7936"/>
    <lineage>
        <taxon>Eukaryota</taxon>
        <taxon>Metazoa</taxon>
        <taxon>Chordata</taxon>
        <taxon>Craniata</taxon>
        <taxon>Vertebrata</taxon>
        <taxon>Euteleostomi</taxon>
        <taxon>Actinopterygii</taxon>
        <taxon>Neopterygii</taxon>
        <taxon>Teleostei</taxon>
        <taxon>Anguilliformes</taxon>
        <taxon>Anguillidae</taxon>
        <taxon>Anguilla</taxon>
    </lineage>
</organism>